<dbReference type="EMBL" id="LT158599">
    <property type="protein sequence ID" value="CVK33759.1"/>
    <property type="molecule type" value="Genomic_DNA"/>
</dbReference>
<evidence type="ECO:0000256" key="1">
    <source>
        <dbReference type="SAM" id="MobiDB-lite"/>
    </source>
</evidence>
<sequence length="87" mass="9798">MNITCLSRRPVLCYYCNAPAAYRETFASRDREGRIQMRGVCNACYRAARDGRHDGVPYRTRLRQASVSGRAEHGGDTFSQDLMPAPV</sequence>
<reference evidence="2 3" key="1">
    <citation type="submission" date="2016-01" db="EMBL/GenBank/DDBJ databases">
        <authorList>
            <person name="Manzoor S."/>
        </authorList>
    </citation>
    <scope>NUCLEOTIDE SEQUENCE [LARGE SCALE GENOMIC DNA]</scope>
    <source>
        <strain evidence="2">Methanoculleus sp MAB1</strain>
    </source>
</reference>
<feature type="region of interest" description="Disordered" evidence="1">
    <location>
        <begin position="65"/>
        <end position="87"/>
    </location>
</feature>
<protein>
    <submittedName>
        <fullName evidence="2">Uncharacterized protein</fullName>
    </submittedName>
</protein>
<evidence type="ECO:0000313" key="3">
    <source>
        <dbReference type="Proteomes" id="UP000069850"/>
    </source>
</evidence>
<dbReference type="AlphaFoldDB" id="A0A0X3BP91"/>
<organism evidence="2 3">
    <name type="scientific">Methanoculleus bourgensis</name>
    <dbReference type="NCBI Taxonomy" id="83986"/>
    <lineage>
        <taxon>Archaea</taxon>
        <taxon>Methanobacteriati</taxon>
        <taxon>Methanobacteriota</taxon>
        <taxon>Stenosarchaea group</taxon>
        <taxon>Methanomicrobia</taxon>
        <taxon>Methanomicrobiales</taxon>
        <taxon>Methanomicrobiaceae</taxon>
        <taxon>Methanoculleus</taxon>
    </lineage>
</organism>
<proteinExistence type="predicted"/>
<dbReference type="Proteomes" id="UP000069850">
    <property type="component" value="Chromosome 1"/>
</dbReference>
<name>A0A0X3BP91_9EURY</name>
<gene>
    <name evidence="2" type="ORF">MMAB1_2546</name>
</gene>
<dbReference type="KEGG" id="mema:MMAB1_2546"/>
<accession>A0A0X3BP91</accession>
<evidence type="ECO:0000313" key="2">
    <source>
        <dbReference type="EMBL" id="CVK33759.1"/>
    </source>
</evidence>